<dbReference type="Proteomes" id="UP001058974">
    <property type="component" value="Chromosome 5"/>
</dbReference>
<dbReference type="AlphaFoldDB" id="A0A9D5AJE1"/>
<keyword evidence="8" id="KW-1185">Reference proteome</keyword>
<dbReference type="Gramene" id="Psat5g197480.1">
    <property type="protein sequence ID" value="Psat5g197480.1.cds"/>
    <property type="gene ID" value="Psat5g197480"/>
</dbReference>
<dbReference type="PROSITE" id="PS50929">
    <property type="entry name" value="ABC_TM1F"/>
    <property type="match status" value="1"/>
</dbReference>
<gene>
    <name evidence="7" type="ORF">KIW84_055129</name>
</gene>
<proteinExistence type="predicted"/>
<feature type="transmembrane region" description="Helical" evidence="5">
    <location>
        <begin position="55"/>
        <end position="82"/>
    </location>
</feature>
<dbReference type="GO" id="GO:0090374">
    <property type="term" value="P:oligopeptide export from mitochondrion"/>
    <property type="evidence" value="ECO:0007669"/>
    <property type="project" value="TreeGrafter"/>
</dbReference>
<evidence type="ECO:0000256" key="4">
    <source>
        <dbReference type="ARBA" id="ARBA00023136"/>
    </source>
</evidence>
<dbReference type="Gramene" id="Psat05G0512900-T1">
    <property type="protein sequence ID" value="KAI5409584.1"/>
    <property type="gene ID" value="KIW84_055129"/>
</dbReference>
<comment type="caution">
    <text evidence="7">The sequence shown here is derived from an EMBL/GenBank/DDBJ whole genome shotgun (WGS) entry which is preliminary data.</text>
</comment>
<evidence type="ECO:0000313" key="7">
    <source>
        <dbReference type="EMBL" id="KAI5409584.1"/>
    </source>
</evidence>
<sequence length="203" mass="22988">MRLAKLNKPEVPVILLGSLAAIIHGVVFPVFGLLFSSAVDTFFKPPERQRKESRLWSLLYVGLGLVTLVVLPLQNYFFAIAVGKLIERVRSSTLEKIVHQEIRWFDDPANSRVLAVFPMVLMQGVVQIKFIRGFSAGAKVMYEEASQVEIDVVSSIRTVASFCAESKVMDMYRKKCLRPEIPQFQYLKFLTTNLILIPAARRV</sequence>
<dbReference type="EMBL" id="JAMSHJ010000005">
    <property type="protein sequence ID" value="KAI5409584.1"/>
    <property type="molecule type" value="Genomic_DNA"/>
</dbReference>
<dbReference type="InterPro" id="IPR039421">
    <property type="entry name" value="Type_1_exporter"/>
</dbReference>
<dbReference type="GO" id="GO:0005524">
    <property type="term" value="F:ATP binding"/>
    <property type="evidence" value="ECO:0007669"/>
    <property type="project" value="InterPro"/>
</dbReference>
<dbReference type="SUPFAM" id="SSF90123">
    <property type="entry name" value="ABC transporter transmembrane region"/>
    <property type="match status" value="1"/>
</dbReference>
<accession>A0A9D5AJE1</accession>
<keyword evidence="4 5" id="KW-0472">Membrane</keyword>
<feature type="domain" description="ABC transmembrane type-1" evidence="6">
    <location>
        <begin position="15"/>
        <end position="117"/>
    </location>
</feature>
<keyword evidence="2 5" id="KW-0812">Transmembrane</keyword>
<dbReference type="Gene3D" id="1.20.1560.10">
    <property type="entry name" value="ABC transporter type 1, transmembrane domain"/>
    <property type="match status" value="1"/>
</dbReference>
<dbReference type="PANTHER" id="PTHR43394:SF18">
    <property type="entry name" value="ABC TRANSPORTER B FAMILY MEMBER 11-LIKE"/>
    <property type="match status" value="1"/>
</dbReference>
<reference evidence="7 8" key="1">
    <citation type="journal article" date="2022" name="Nat. Genet.">
        <title>Improved pea reference genome and pan-genome highlight genomic features and evolutionary characteristics.</title>
        <authorList>
            <person name="Yang T."/>
            <person name="Liu R."/>
            <person name="Luo Y."/>
            <person name="Hu S."/>
            <person name="Wang D."/>
            <person name="Wang C."/>
            <person name="Pandey M.K."/>
            <person name="Ge S."/>
            <person name="Xu Q."/>
            <person name="Li N."/>
            <person name="Li G."/>
            <person name="Huang Y."/>
            <person name="Saxena R.K."/>
            <person name="Ji Y."/>
            <person name="Li M."/>
            <person name="Yan X."/>
            <person name="He Y."/>
            <person name="Liu Y."/>
            <person name="Wang X."/>
            <person name="Xiang C."/>
            <person name="Varshney R.K."/>
            <person name="Ding H."/>
            <person name="Gao S."/>
            <person name="Zong X."/>
        </authorList>
    </citation>
    <scope>NUCLEOTIDE SEQUENCE [LARGE SCALE GENOMIC DNA]</scope>
    <source>
        <strain evidence="7 8">cv. Zhongwan 6</strain>
    </source>
</reference>
<feature type="transmembrane region" description="Helical" evidence="5">
    <location>
        <begin position="12"/>
        <end position="35"/>
    </location>
</feature>
<dbReference type="InterPro" id="IPR036640">
    <property type="entry name" value="ABC1_TM_sf"/>
</dbReference>
<dbReference type="Pfam" id="PF00664">
    <property type="entry name" value="ABC_membrane"/>
    <property type="match status" value="2"/>
</dbReference>
<dbReference type="GO" id="GO:0005743">
    <property type="term" value="C:mitochondrial inner membrane"/>
    <property type="evidence" value="ECO:0007669"/>
    <property type="project" value="TreeGrafter"/>
</dbReference>
<evidence type="ECO:0000259" key="6">
    <source>
        <dbReference type="PROSITE" id="PS50929"/>
    </source>
</evidence>
<keyword evidence="3 5" id="KW-1133">Transmembrane helix</keyword>
<comment type="subcellular location">
    <subcellularLocation>
        <location evidence="1">Membrane</location>
        <topology evidence="1">Multi-pass membrane protein</topology>
    </subcellularLocation>
</comment>
<organism evidence="7 8">
    <name type="scientific">Pisum sativum</name>
    <name type="common">Garden pea</name>
    <name type="synonym">Lathyrus oleraceus</name>
    <dbReference type="NCBI Taxonomy" id="3888"/>
    <lineage>
        <taxon>Eukaryota</taxon>
        <taxon>Viridiplantae</taxon>
        <taxon>Streptophyta</taxon>
        <taxon>Embryophyta</taxon>
        <taxon>Tracheophyta</taxon>
        <taxon>Spermatophyta</taxon>
        <taxon>Magnoliopsida</taxon>
        <taxon>eudicotyledons</taxon>
        <taxon>Gunneridae</taxon>
        <taxon>Pentapetalae</taxon>
        <taxon>rosids</taxon>
        <taxon>fabids</taxon>
        <taxon>Fabales</taxon>
        <taxon>Fabaceae</taxon>
        <taxon>Papilionoideae</taxon>
        <taxon>50 kb inversion clade</taxon>
        <taxon>NPAAA clade</taxon>
        <taxon>Hologalegina</taxon>
        <taxon>IRL clade</taxon>
        <taxon>Fabeae</taxon>
        <taxon>Lathyrus</taxon>
    </lineage>
</organism>
<dbReference type="GO" id="GO:0015421">
    <property type="term" value="F:ABC-type oligopeptide transporter activity"/>
    <property type="evidence" value="ECO:0007669"/>
    <property type="project" value="TreeGrafter"/>
</dbReference>
<dbReference type="InterPro" id="IPR011527">
    <property type="entry name" value="ABC1_TM_dom"/>
</dbReference>
<evidence type="ECO:0000256" key="3">
    <source>
        <dbReference type="ARBA" id="ARBA00022989"/>
    </source>
</evidence>
<protein>
    <recommendedName>
        <fullName evidence="6">ABC transmembrane type-1 domain-containing protein</fullName>
    </recommendedName>
</protein>
<evidence type="ECO:0000256" key="5">
    <source>
        <dbReference type="SAM" id="Phobius"/>
    </source>
</evidence>
<name>A0A9D5AJE1_PEA</name>
<evidence type="ECO:0000313" key="8">
    <source>
        <dbReference type="Proteomes" id="UP001058974"/>
    </source>
</evidence>
<evidence type="ECO:0000256" key="2">
    <source>
        <dbReference type="ARBA" id="ARBA00022692"/>
    </source>
</evidence>
<dbReference type="PANTHER" id="PTHR43394">
    <property type="entry name" value="ATP-DEPENDENT PERMEASE MDL1, MITOCHONDRIAL"/>
    <property type="match status" value="1"/>
</dbReference>
<evidence type="ECO:0000256" key="1">
    <source>
        <dbReference type="ARBA" id="ARBA00004141"/>
    </source>
</evidence>